<dbReference type="InterPro" id="IPR008490">
    <property type="entry name" value="Transposase_InsH_N"/>
</dbReference>
<keyword evidence="4" id="KW-1185">Reference proteome</keyword>
<feature type="domain" description="Transposase InsH N-terminal" evidence="2">
    <location>
        <begin position="15"/>
        <end position="85"/>
    </location>
</feature>
<feature type="compositionally biased region" description="Polar residues" evidence="1">
    <location>
        <begin position="350"/>
        <end position="362"/>
    </location>
</feature>
<gene>
    <name evidence="3" type="ORF">FNQ90_00825</name>
</gene>
<evidence type="ECO:0000259" key="2">
    <source>
        <dbReference type="Pfam" id="PF05598"/>
    </source>
</evidence>
<feature type="compositionally biased region" description="Pro residues" evidence="1">
    <location>
        <begin position="288"/>
        <end position="299"/>
    </location>
</feature>
<organism evidence="3 4">
    <name type="scientific">Streptomyces alkaliphilus</name>
    <dbReference type="NCBI Taxonomy" id="1472722"/>
    <lineage>
        <taxon>Bacteria</taxon>
        <taxon>Bacillati</taxon>
        <taxon>Actinomycetota</taxon>
        <taxon>Actinomycetes</taxon>
        <taxon>Kitasatosporales</taxon>
        <taxon>Streptomycetaceae</taxon>
        <taxon>Streptomyces</taxon>
    </lineage>
</organism>
<feature type="compositionally biased region" description="Low complexity" evidence="1">
    <location>
        <begin position="246"/>
        <end position="264"/>
    </location>
</feature>
<protein>
    <recommendedName>
        <fullName evidence="2">Transposase InsH N-terminal domain-containing protein</fullName>
    </recommendedName>
</protein>
<dbReference type="EMBL" id="VKHT01000012">
    <property type="protein sequence ID" value="MBB0242686.1"/>
    <property type="molecule type" value="Genomic_DNA"/>
</dbReference>
<accession>A0A7W3T9G3</accession>
<feature type="region of interest" description="Disordered" evidence="1">
    <location>
        <begin position="145"/>
        <end position="362"/>
    </location>
</feature>
<evidence type="ECO:0000256" key="1">
    <source>
        <dbReference type="SAM" id="MobiDB-lite"/>
    </source>
</evidence>
<reference evidence="4" key="1">
    <citation type="submission" date="2019-10" db="EMBL/GenBank/DDBJ databases">
        <title>Streptomyces sp. nov., a novel actinobacterium isolated from alkaline environment.</title>
        <authorList>
            <person name="Golinska P."/>
        </authorList>
    </citation>
    <scope>NUCLEOTIDE SEQUENCE [LARGE SCALE GENOMIC DNA]</scope>
    <source>
        <strain evidence="4">DSM 42118</strain>
    </source>
</reference>
<evidence type="ECO:0000313" key="4">
    <source>
        <dbReference type="Proteomes" id="UP000538929"/>
    </source>
</evidence>
<dbReference type="Pfam" id="PF05598">
    <property type="entry name" value="DUF772"/>
    <property type="match status" value="1"/>
</dbReference>
<dbReference type="Proteomes" id="UP000538929">
    <property type="component" value="Unassembled WGS sequence"/>
</dbReference>
<name>A0A7W3T9G3_9ACTN</name>
<dbReference type="AlphaFoldDB" id="A0A7W3T9G3"/>
<evidence type="ECO:0000313" key="3">
    <source>
        <dbReference type="EMBL" id="MBB0242686.1"/>
    </source>
</evidence>
<proteinExistence type="predicted"/>
<sequence>MMWVGDRLDGLRDDKDFASRDPRDGRPGLSPAQLATVCVLQFLLNLSDRQAAEAVRCRIDFTYAPAPGLDDPGFHHGVLTDFRDRLCEDDRADRLLSLSPARIWEAGMVAARGRQRTDSPRIPAAVRDLTRLEWSRPFKQYARRWRRPPGEHPTSSTARWMPSGPPATGVRSGCPAGRLTLPPGSSRRERMPACSSGACRTTGVAPARKRCGRSRYRTSSPTPVAGYVRAPRRTDSPKGPCGSSRPTTAKPAGPSGAPSAEAATRSMSPRPAQPATPGPTRSRTSAPPGRPGTPRPSPASTPASVLAGCCPNSTSLTAATFPSRCCTAPCRPRSRSPTESIGADPISQPVPATSASPSGVRR</sequence>
<comment type="caution">
    <text evidence="3">The sequence shown here is derived from an EMBL/GenBank/DDBJ whole genome shotgun (WGS) entry which is preliminary data.</text>
</comment>
<feature type="compositionally biased region" description="Basic residues" evidence="1">
    <location>
        <begin position="207"/>
        <end position="216"/>
    </location>
</feature>
<feature type="compositionally biased region" description="Polar residues" evidence="1">
    <location>
        <begin position="311"/>
        <end position="320"/>
    </location>
</feature>